<reference evidence="1 2" key="1">
    <citation type="submission" date="2015-12" db="EMBL/GenBank/DDBJ databases">
        <title>Draft genome sequence of Moniliophthora roreri, the causal agent of frosty pod rot of cacao.</title>
        <authorList>
            <person name="Aime M.C."/>
            <person name="Diaz-Valderrama J.R."/>
            <person name="Kijpornyongpan T."/>
            <person name="Phillips-Mora W."/>
        </authorList>
    </citation>
    <scope>NUCLEOTIDE SEQUENCE [LARGE SCALE GENOMIC DNA]</scope>
    <source>
        <strain evidence="1 2">MCA 2952</strain>
    </source>
</reference>
<comment type="caution">
    <text evidence="1">The sequence shown here is derived from an EMBL/GenBank/DDBJ whole genome shotgun (WGS) entry which is preliminary data.</text>
</comment>
<proteinExistence type="predicted"/>
<dbReference type="AlphaFoldDB" id="A0A0W0EZI6"/>
<evidence type="ECO:0000313" key="2">
    <source>
        <dbReference type="Proteomes" id="UP000054988"/>
    </source>
</evidence>
<sequence>MCIASGSMRCTKPTKHF</sequence>
<evidence type="ECO:0000313" key="1">
    <source>
        <dbReference type="EMBL" id="KTB29504.1"/>
    </source>
</evidence>
<dbReference type="EMBL" id="LATX01002432">
    <property type="protein sequence ID" value="KTB29504.1"/>
    <property type="molecule type" value="Genomic_DNA"/>
</dbReference>
<name>A0A0W0EZI6_MONRR</name>
<accession>A0A0W0EZI6</accession>
<organism evidence="1 2">
    <name type="scientific">Moniliophthora roreri</name>
    <name type="common">Frosty pod rot fungus</name>
    <name type="synonym">Monilia roreri</name>
    <dbReference type="NCBI Taxonomy" id="221103"/>
    <lineage>
        <taxon>Eukaryota</taxon>
        <taxon>Fungi</taxon>
        <taxon>Dikarya</taxon>
        <taxon>Basidiomycota</taxon>
        <taxon>Agaricomycotina</taxon>
        <taxon>Agaricomycetes</taxon>
        <taxon>Agaricomycetidae</taxon>
        <taxon>Agaricales</taxon>
        <taxon>Marasmiineae</taxon>
        <taxon>Marasmiaceae</taxon>
        <taxon>Moniliophthora</taxon>
    </lineage>
</organism>
<dbReference type="Proteomes" id="UP000054988">
    <property type="component" value="Unassembled WGS sequence"/>
</dbReference>
<protein>
    <submittedName>
        <fullName evidence="1">Uncharacterized protein</fullName>
    </submittedName>
</protein>
<gene>
    <name evidence="1" type="ORF">WG66_17962</name>
</gene>